<accession>A2EIN5</accession>
<keyword evidence="3" id="KW-1185">Reference proteome</keyword>
<evidence type="ECO:0000313" key="2">
    <source>
        <dbReference type="EMBL" id="EAY07462.1"/>
    </source>
</evidence>
<keyword evidence="1" id="KW-0812">Transmembrane</keyword>
<reference evidence="2" key="2">
    <citation type="journal article" date="2007" name="Science">
        <title>Draft genome sequence of the sexually transmitted pathogen Trichomonas vaginalis.</title>
        <authorList>
            <person name="Carlton J.M."/>
            <person name="Hirt R.P."/>
            <person name="Silva J.C."/>
            <person name="Delcher A.L."/>
            <person name="Schatz M."/>
            <person name="Zhao Q."/>
            <person name="Wortman J.R."/>
            <person name="Bidwell S.L."/>
            <person name="Alsmark U.C.M."/>
            <person name="Besteiro S."/>
            <person name="Sicheritz-Ponten T."/>
            <person name="Noel C.J."/>
            <person name="Dacks J.B."/>
            <person name="Foster P.G."/>
            <person name="Simillion C."/>
            <person name="Van de Peer Y."/>
            <person name="Miranda-Saavedra D."/>
            <person name="Barton G.J."/>
            <person name="Westrop G.D."/>
            <person name="Mueller S."/>
            <person name="Dessi D."/>
            <person name="Fiori P.L."/>
            <person name="Ren Q."/>
            <person name="Paulsen I."/>
            <person name="Zhang H."/>
            <person name="Bastida-Corcuera F.D."/>
            <person name="Simoes-Barbosa A."/>
            <person name="Brown M.T."/>
            <person name="Hayes R.D."/>
            <person name="Mukherjee M."/>
            <person name="Okumura C.Y."/>
            <person name="Schneider R."/>
            <person name="Smith A.J."/>
            <person name="Vanacova S."/>
            <person name="Villalvazo M."/>
            <person name="Haas B.J."/>
            <person name="Pertea M."/>
            <person name="Feldblyum T.V."/>
            <person name="Utterback T.R."/>
            <person name="Shu C.L."/>
            <person name="Osoegawa K."/>
            <person name="de Jong P.J."/>
            <person name="Hrdy I."/>
            <person name="Horvathova L."/>
            <person name="Zubacova Z."/>
            <person name="Dolezal P."/>
            <person name="Malik S.B."/>
            <person name="Logsdon J.M. Jr."/>
            <person name="Henze K."/>
            <person name="Gupta A."/>
            <person name="Wang C.C."/>
            <person name="Dunne R.L."/>
            <person name="Upcroft J.A."/>
            <person name="Upcroft P."/>
            <person name="White O."/>
            <person name="Salzberg S.L."/>
            <person name="Tang P."/>
            <person name="Chiu C.-H."/>
            <person name="Lee Y.-S."/>
            <person name="Embley T.M."/>
            <person name="Coombs G.H."/>
            <person name="Mottram J.C."/>
            <person name="Tachezy J."/>
            <person name="Fraser-Liggett C.M."/>
            <person name="Johnson P.J."/>
        </authorList>
    </citation>
    <scope>NUCLEOTIDE SEQUENCE [LARGE SCALE GENOMIC DNA]</scope>
    <source>
        <strain evidence="2">G3</strain>
    </source>
</reference>
<evidence type="ECO:0000313" key="3">
    <source>
        <dbReference type="Proteomes" id="UP000001542"/>
    </source>
</evidence>
<evidence type="ECO:0000256" key="1">
    <source>
        <dbReference type="SAM" id="Phobius"/>
    </source>
</evidence>
<dbReference type="VEuPathDB" id="TrichDB:TVAG_499480"/>
<dbReference type="RefSeq" id="XP_001319685.1">
    <property type="nucleotide sequence ID" value="XM_001319650.1"/>
</dbReference>
<proteinExistence type="predicted"/>
<keyword evidence="1" id="KW-1133">Transmembrane helix</keyword>
<feature type="transmembrane region" description="Helical" evidence="1">
    <location>
        <begin position="83"/>
        <end position="103"/>
    </location>
</feature>
<sequence>MFYLLALAPIFARSEECPNFSSNCETCLGLGKDKSCGWCSDSNSCLVGTSDGPTNATCTIWTFKFDMKCHIESQEPLPMGARIGLAVFAALVALITAVFWICIFPHCSNQKKVDKTQTQEEDDE</sequence>
<dbReference type="EMBL" id="DS113399">
    <property type="protein sequence ID" value="EAY07462.1"/>
    <property type="molecule type" value="Genomic_DNA"/>
</dbReference>
<dbReference type="Proteomes" id="UP000001542">
    <property type="component" value="Unassembled WGS sequence"/>
</dbReference>
<keyword evidence="1" id="KW-0472">Membrane</keyword>
<organism evidence="2 3">
    <name type="scientific">Trichomonas vaginalis (strain ATCC PRA-98 / G3)</name>
    <dbReference type="NCBI Taxonomy" id="412133"/>
    <lineage>
        <taxon>Eukaryota</taxon>
        <taxon>Metamonada</taxon>
        <taxon>Parabasalia</taxon>
        <taxon>Trichomonadida</taxon>
        <taxon>Trichomonadidae</taxon>
        <taxon>Trichomonas</taxon>
    </lineage>
</organism>
<dbReference type="SMR" id="A2EIN5"/>
<protein>
    <submittedName>
        <fullName evidence="2">Plexin repeat family protein</fullName>
    </submittedName>
</protein>
<dbReference type="OrthoDB" id="7353484at2759"/>
<reference evidence="2" key="1">
    <citation type="submission" date="2006-10" db="EMBL/GenBank/DDBJ databases">
        <authorList>
            <person name="Amadeo P."/>
            <person name="Zhao Q."/>
            <person name="Wortman J."/>
            <person name="Fraser-Liggett C."/>
            <person name="Carlton J."/>
        </authorList>
    </citation>
    <scope>NUCLEOTIDE SEQUENCE</scope>
    <source>
        <strain evidence="2">G3</strain>
    </source>
</reference>
<dbReference type="VEuPathDB" id="TrichDB:TVAGG3_0960110"/>
<dbReference type="KEGG" id="tva:4765353"/>
<name>A2EIN5_TRIV3</name>
<dbReference type="InParanoid" id="A2EIN5"/>
<gene>
    <name evidence="2" type="ORF">TVAG_499480</name>
</gene>
<dbReference type="AlphaFoldDB" id="A2EIN5"/>